<sequence length="82" mass="8970">MWDTKIVNRSDFSVIANGRAIPKNSDYTITYVGSGVSIQVGGVDAILSHNELVDFQSITIWRPDPIVDFANTIAKYNPATPS</sequence>
<evidence type="ECO:0000313" key="1">
    <source>
        <dbReference type="EMBL" id="BDA79401.1"/>
    </source>
</evidence>
<keyword evidence="2" id="KW-1185">Reference proteome</keyword>
<dbReference type="Proteomes" id="UP000245263">
    <property type="component" value="Chromosome 1"/>
</dbReference>
<dbReference type="RefSeq" id="WP_109019190.1">
    <property type="nucleotide sequence ID" value="NZ_AP025028.1"/>
</dbReference>
<gene>
    <name evidence="1" type="ORF">LPTSP3_g23310</name>
</gene>
<evidence type="ECO:0000313" key="2">
    <source>
        <dbReference type="Proteomes" id="UP000245263"/>
    </source>
</evidence>
<dbReference type="EMBL" id="AP025028">
    <property type="protein sequence ID" value="BDA79401.1"/>
    <property type="molecule type" value="Genomic_DNA"/>
</dbReference>
<reference evidence="1 2" key="1">
    <citation type="submission" date="2021-08" db="EMBL/GenBank/DDBJ databases">
        <title>Complete genome sequence of Leptospira kobayashii strain E30.</title>
        <authorList>
            <person name="Nakao R."/>
            <person name="Nakamura S."/>
            <person name="Masuzawa T."/>
            <person name="Koizumi N."/>
        </authorList>
    </citation>
    <scope>NUCLEOTIDE SEQUENCE [LARGE SCALE GENOMIC DNA]</scope>
    <source>
        <strain evidence="1 2">E30</strain>
    </source>
</reference>
<name>A0ABM7UKH6_9LEPT</name>
<proteinExistence type="predicted"/>
<organism evidence="1 2">
    <name type="scientific">Leptospira kobayashii</name>
    <dbReference type="NCBI Taxonomy" id="1917830"/>
    <lineage>
        <taxon>Bacteria</taxon>
        <taxon>Pseudomonadati</taxon>
        <taxon>Spirochaetota</taxon>
        <taxon>Spirochaetia</taxon>
        <taxon>Leptospirales</taxon>
        <taxon>Leptospiraceae</taxon>
        <taxon>Leptospira</taxon>
    </lineage>
</organism>
<protein>
    <submittedName>
        <fullName evidence="1">Uncharacterized protein</fullName>
    </submittedName>
</protein>
<accession>A0ABM7UKH6</accession>